<reference evidence="1" key="1">
    <citation type="submission" date="2019-12" db="EMBL/GenBank/DDBJ databases">
        <title>An insight into the sialome of adult female Ixodes ricinus ticks feeding for 6 days.</title>
        <authorList>
            <person name="Perner J."/>
            <person name="Ribeiro J.M.C."/>
        </authorList>
    </citation>
    <scope>NUCLEOTIDE SEQUENCE</scope>
    <source>
        <strain evidence="1">Semi-engorged</strain>
        <tissue evidence="1">Salivary glands</tissue>
    </source>
</reference>
<dbReference type="EMBL" id="GIFC01003561">
    <property type="protein sequence ID" value="MXU85644.1"/>
    <property type="molecule type" value="Transcribed_RNA"/>
</dbReference>
<protein>
    <submittedName>
        <fullName evidence="1">Putative secreted protein</fullName>
    </submittedName>
</protein>
<proteinExistence type="predicted"/>
<dbReference type="AlphaFoldDB" id="A0A6B0U9S3"/>
<evidence type="ECO:0000313" key="1">
    <source>
        <dbReference type="EMBL" id="MXU85644.1"/>
    </source>
</evidence>
<accession>A0A6B0U9S3</accession>
<name>A0A6B0U9S3_IXORI</name>
<organism evidence="1">
    <name type="scientific">Ixodes ricinus</name>
    <name type="common">Common tick</name>
    <name type="synonym">Acarus ricinus</name>
    <dbReference type="NCBI Taxonomy" id="34613"/>
    <lineage>
        <taxon>Eukaryota</taxon>
        <taxon>Metazoa</taxon>
        <taxon>Ecdysozoa</taxon>
        <taxon>Arthropoda</taxon>
        <taxon>Chelicerata</taxon>
        <taxon>Arachnida</taxon>
        <taxon>Acari</taxon>
        <taxon>Parasitiformes</taxon>
        <taxon>Ixodida</taxon>
        <taxon>Ixodoidea</taxon>
        <taxon>Ixodidae</taxon>
        <taxon>Ixodinae</taxon>
        <taxon>Ixodes</taxon>
    </lineage>
</organism>
<sequence>MSVTHPRARLVYRLWLASPAHCTCDPLPPKQIQTVRCSTREKDDRDFRTRVVVAAASSFSSLSRVPSLPPRNCCCFAPFLRRMSVAH</sequence>